<dbReference type="AlphaFoldDB" id="A0A9P0PE72"/>
<dbReference type="InterPro" id="IPR000571">
    <property type="entry name" value="Znf_CCCH"/>
</dbReference>
<reference evidence="3" key="1">
    <citation type="submission" date="2022-03" db="EMBL/GenBank/DDBJ databases">
        <authorList>
            <person name="Sayadi A."/>
        </authorList>
    </citation>
    <scope>NUCLEOTIDE SEQUENCE</scope>
</reference>
<accession>A0A9P0PE72</accession>
<dbReference type="PROSITE" id="PS50103">
    <property type="entry name" value="ZF_C3H1"/>
    <property type="match status" value="1"/>
</dbReference>
<dbReference type="Proteomes" id="UP001152888">
    <property type="component" value="Unassembled WGS sequence"/>
</dbReference>
<protein>
    <recommendedName>
        <fullName evidence="2">C3H1-type domain-containing protein</fullName>
    </recommendedName>
</protein>
<gene>
    <name evidence="3" type="ORF">ACAOBT_LOCUS12110</name>
</gene>
<name>A0A9P0PE72_ACAOB</name>
<comment type="caution">
    <text evidence="3">The sequence shown here is derived from an EMBL/GenBank/DDBJ whole genome shotgun (WGS) entry which is preliminary data.</text>
</comment>
<keyword evidence="4" id="KW-1185">Reference proteome</keyword>
<feature type="domain" description="C3H1-type" evidence="2">
    <location>
        <begin position="25"/>
        <end position="50"/>
    </location>
</feature>
<feature type="zinc finger region" description="C3H1-type" evidence="1">
    <location>
        <begin position="25"/>
        <end position="50"/>
    </location>
</feature>
<evidence type="ECO:0000313" key="4">
    <source>
        <dbReference type="Proteomes" id="UP001152888"/>
    </source>
</evidence>
<proteinExistence type="predicted"/>
<keyword evidence="1" id="KW-0479">Metal-binding</keyword>
<sequence>MLEVVFRYTGIRFLVCCHNPIRLPPGKSVECSFFKNSYCKRGPSCRYRRG</sequence>
<evidence type="ECO:0000259" key="2">
    <source>
        <dbReference type="PROSITE" id="PS50103"/>
    </source>
</evidence>
<keyword evidence="1" id="KW-0863">Zinc-finger</keyword>
<evidence type="ECO:0000313" key="3">
    <source>
        <dbReference type="EMBL" id="CAH1976370.1"/>
    </source>
</evidence>
<evidence type="ECO:0000256" key="1">
    <source>
        <dbReference type="PROSITE-ProRule" id="PRU00723"/>
    </source>
</evidence>
<organism evidence="3 4">
    <name type="scientific">Acanthoscelides obtectus</name>
    <name type="common">Bean weevil</name>
    <name type="synonym">Bruchus obtectus</name>
    <dbReference type="NCBI Taxonomy" id="200917"/>
    <lineage>
        <taxon>Eukaryota</taxon>
        <taxon>Metazoa</taxon>
        <taxon>Ecdysozoa</taxon>
        <taxon>Arthropoda</taxon>
        <taxon>Hexapoda</taxon>
        <taxon>Insecta</taxon>
        <taxon>Pterygota</taxon>
        <taxon>Neoptera</taxon>
        <taxon>Endopterygota</taxon>
        <taxon>Coleoptera</taxon>
        <taxon>Polyphaga</taxon>
        <taxon>Cucujiformia</taxon>
        <taxon>Chrysomeloidea</taxon>
        <taxon>Chrysomelidae</taxon>
        <taxon>Bruchinae</taxon>
        <taxon>Bruchini</taxon>
        <taxon>Acanthoscelides</taxon>
    </lineage>
</organism>
<dbReference type="GO" id="GO:0008270">
    <property type="term" value="F:zinc ion binding"/>
    <property type="evidence" value="ECO:0007669"/>
    <property type="project" value="UniProtKB-KW"/>
</dbReference>
<keyword evidence="1" id="KW-0862">Zinc</keyword>
<dbReference type="OrthoDB" id="2155246at2759"/>
<dbReference type="EMBL" id="CAKOFQ010006847">
    <property type="protein sequence ID" value="CAH1976370.1"/>
    <property type="molecule type" value="Genomic_DNA"/>
</dbReference>